<keyword evidence="2" id="KW-1185">Reference proteome</keyword>
<comment type="caution">
    <text evidence="1">The sequence shown here is derived from an EMBL/GenBank/DDBJ whole genome shotgun (WGS) entry which is preliminary data.</text>
</comment>
<proteinExistence type="predicted"/>
<reference evidence="2" key="1">
    <citation type="journal article" date="2019" name="Int. J. Syst. Evol. Microbiol.">
        <title>The Global Catalogue of Microorganisms (GCM) 10K type strain sequencing project: providing services to taxonomists for standard genome sequencing and annotation.</title>
        <authorList>
            <consortium name="The Broad Institute Genomics Platform"/>
            <consortium name="The Broad Institute Genome Sequencing Center for Infectious Disease"/>
            <person name="Wu L."/>
            <person name="Ma J."/>
        </authorList>
    </citation>
    <scope>NUCLEOTIDE SEQUENCE [LARGE SCALE GENOMIC DNA]</scope>
    <source>
        <strain evidence="2">CCUG 61948</strain>
    </source>
</reference>
<accession>A0ABW3B798</accession>
<gene>
    <name evidence="1" type="ORF">ACFQZJ_17100</name>
</gene>
<dbReference type="PROSITE" id="PS51257">
    <property type="entry name" value="PROKAR_LIPOPROTEIN"/>
    <property type="match status" value="1"/>
</dbReference>
<evidence type="ECO:0000313" key="2">
    <source>
        <dbReference type="Proteomes" id="UP001597012"/>
    </source>
</evidence>
<sequence>MKTLIKTISFLVLVIGCKQSFPHEVETALALPTITEIVSKSVVFIAGFDEGDNTYYSNAKKYYETKGMTVVDNLFSLEEILAWLNQSSNQEIVYNEIHIVTHSNPWLGMSLQTCSTGERITLKTLRQARDKSELSKPTKAINQETKIIFHSCGLGQNRPLLQALKAVFTAEEAPKVYASEFFNVYGGKYAPHYLAKPYYNYYPTAESEGPAALAKEFDKRYNKTNIDWRTAIENRKEMGIGDAYSYKFNIPVVWEFSFASESDIPKLTNRDAIMDFVSESPEMAYALYRLNIPLEKYRWNSQIKGNTLMIKGKTTVLCVLEPILQENDENEYRNADLNDTFLYQIL</sequence>
<evidence type="ECO:0000313" key="1">
    <source>
        <dbReference type="EMBL" id="MFD0799196.1"/>
    </source>
</evidence>
<dbReference type="RefSeq" id="WP_379936104.1">
    <property type="nucleotide sequence ID" value="NZ_JBHTHY010000014.1"/>
</dbReference>
<dbReference type="EMBL" id="JBHTHY010000014">
    <property type="protein sequence ID" value="MFD0799196.1"/>
    <property type="molecule type" value="Genomic_DNA"/>
</dbReference>
<name>A0ABW3B798_9FLAO</name>
<evidence type="ECO:0008006" key="3">
    <source>
        <dbReference type="Google" id="ProtNLM"/>
    </source>
</evidence>
<organism evidence="1 2">
    <name type="scientific">Maribacter chungangensis</name>
    <dbReference type="NCBI Taxonomy" id="1069117"/>
    <lineage>
        <taxon>Bacteria</taxon>
        <taxon>Pseudomonadati</taxon>
        <taxon>Bacteroidota</taxon>
        <taxon>Flavobacteriia</taxon>
        <taxon>Flavobacteriales</taxon>
        <taxon>Flavobacteriaceae</taxon>
        <taxon>Maribacter</taxon>
    </lineage>
</organism>
<protein>
    <recommendedName>
        <fullName evidence="3">DUF4347 domain-containing protein</fullName>
    </recommendedName>
</protein>
<dbReference type="Proteomes" id="UP001597012">
    <property type="component" value="Unassembled WGS sequence"/>
</dbReference>